<dbReference type="OrthoDB" id="450111at2"/>
<accession>A0A3S4QC93</accession>
<proteinExistence type="predicted"/>
<protein>
    <recommendedName>
        <fullName evidence="3">DUF4336 domain-containing protein</fullName>
    </recommendedName>
</protein>
<dbReference type="Pfam" id="PF14234">
    <property type="entry name" value="DUF4336"/>
    <property type="match status" value="1"/>
</dbReference>
<dbReference type="PANTHER" id="PTHR33835">
    <property type="entry name" value="YALI0C07656P"/>
    <property type="match status" value="1"/>
</dbReference>
<dbReference type="Proteomes" id="UP000272690">
    <property type="component" value="Chromosome"/>
</dbReference>
<dbReference type="InterPro" id="IPR025638">
    <property type="entry name" value="DUF4336"/>
</dbReference>
<dbReference type="AlphaFoldDB" id="A0A3S4QC93"/>
<gene>
    <name evidence="1" type="ORF">NCTC5906_01869</name>
</gene>
<dbReference type="InterPro" id="IPR036866">
    <property type="entry name" value="RibonucZ/Hydroxyglut_hydro"/>
</dbReference>
<evidence type="ECO:0000313" key="2">
    <source>
        <dbReference type="Proteomes" id="UP000272690"/>
    </source>
</evidence>
<sequence length="250" mass="28851">MTDKIYLYHPLNTLKPFAKDIWIVDGDIIHMSFPLGIKVPFSTRMTIVRLQDGSLWCHSLIAPHPDLLQEINTLGKVSHLISPNKIHYAYIADWKKKYPQAIAWASIGVQERARSQHIEVDFNATLEDTAPPQWHHDIEQLIFKGSQVMQETMFFHRLSRTLILADLIENFETDKFGSCLWANIMKLTGISSPDGKAPADWRATFKDKTAARESLAQILAWQPEKIILAHGRCYENNAMEELRRAFRWLD</sequence>
<dbReference type="GeneID" id="49636266"/>
<evidence type="ECO:0008006" key="3">
    <source>
        <dbReference type="Google" id="ProtNLM"/>
    </source>
</evidence>
<reference evidence="1 2" key="1">
    <citation type="submission" date="2018-12" db="EMBL/GenBank/DDBJ databases">
        <authorList>
            <consortium name="Pathogen Informatics"/>
        </authorList>
    </citation>
    <scope>NUCLEOTIDE SEQUENCE [LARGE SCALE GENOMIC DNA]</scope>
    <source>
        <strain evidence="1 2">NCTC5906</strain>
    </source>
</reference>
<dbReference type="EMBL" id="LR134327">
    <property type="protein sequence ID" value="VEF44219.1"/>
    <property type="molecule type" value="Genomic_DNA"/>
</dbReference>
<name>A0A3S4QC93_AGGAP</name>
<dbReference type="RefSeq" id="WP_005704025.1">
    <property type="nucleotide sequence ID" value="NZ_AEWB02000015.1"/>
</dbReference>
<dbReference type="SUPFAM" id="SSF56281">
    <property type="entry name" value="Metallo-hydrolase/oxidoreductase"/>
    <property type="match status" value="1"/>
</dbReference>
<organism evidence="1 2">
    <name type="scientific">Aggregatibacter aphrophilus ATCC 33389</name>
    <dbReference type="NCBI Taxonomy" id="985008"/>
    <lineage>
        <taxon>Bacteria</taxon>
        <taxon>Pseudomonadati</taxon>
        <taxon>Pseudomonadota</taxon>
        <taxon>Gammaproteobacteria</taxon>
        <taxon>Pasteurellales</taxon>
        <taxon>Pasteurellaceae</taxon>
        <taxon>Aggregatibacter</taxon>
    </lineage>
</organism>
<dbReference type="PANTHER" id="PTHR33835:SF1">
    <property type="entry name" value="METALLO-BETA-LACTAMASE DOMAIN-CONTAINING PROTEIN"/>
    <property type="match status" value="1"/>
</dbReference>
<evidence type="ECO:0000313" key="1">
    <source>
        <dbReference type="EMBL" id="VEF44219.1"/>
    </source>
</evidence>